<dbReference type="Pfam" id="PF00583">
    <property type="entry name" value="Acetyltransf_1"/>
    <property type="match status" value="1"/>
</dbReference>
<gene>
    <name evidence="2" type="ORF">SKC38_09485</name>
</gene>
<reference evidence="2 3" key="1">
    <citation type="submission" date="2024-03" db="EMBL/GenBank/DDBJ databases">
        <title>Aquirufa genome sequencing.</title>
        <authorList>
            <person name="Pitt A."/>
            <person name="Hahn M.W."/>
        </authorList>
    </citation>
    <scope>NUCLEOTIDE SEQUENCE [LARGE SCALE GENOMIC DNA]</scope>
    <source>
        <strain evidence="2 3">PLAD-142S6K</strain>
    </source>
</reference>
<dbReference type="SUPFAM" id="SSF55729">
    <property type="entry name" value="Acyl-CoA N-acyltransferases (Nat)"/>
    <property type="match status" value="1"/>
</dbReference>
<keyword evidence="3" id="KW-1185">Reference proteome</keyword>
<evidence type="ECO:0000313" key="3">
    <source>
        <dbReference type="Proteomes" id="UP001598114"/>
    </source>
</evidence>
<comment type="caution">
    <text evidence="2">The sequence shown here is derived from an EMBL/GenBank/DDBJ whole genome shotgun (WGS) entry which is preliminary data.</text>
</comment>
<dbReference type="EMBL" id="JBBKYA010000004">
    <property type="protein sequence ID" value="MFD3276457.1"/>
    <property type="molecule type" value="Genomic_DNA"/>
</dbReference>
<dbReference type="RefSeq" id="WP_377976897.1">
    <property type="nucleotide sequence ID" value="NZ_JBBKYA010000004.1"/>
</dbReference>
<organism evidence="2 3">
    <name type="scientific">Aquirufa echingensis</name>
    <dbReference type="NCBI Taxonomy" id="3096516"/>
    <lineage>
        <taxon>Bacteria</taxon>
        <taxon>Pseudomonadati</taxon>
        <taxon>Bacteroidota</taxon>
        <taxon>Cytophagia</taxon>
        <taxon>Cytophagales</taxon>
        <taxon>Flectobacillaceae</taxon>
        <taxon>Aquirufa</taxon>
    </lineage>
</organism>
<dbReference type="PROSITE" id="PS51186">
    <property type="entry name" value="GNAT"/>
    <property type="match status" value="1"/>
</dbReference>
<dbReference type="Proteomes" id="UP001598114">
    <property type="component" value="Unassembled WGS sequence"/>
</dbReference>
<dbReference type="CDD" id="cd04301">
    <property type="entry name" value="NAT_SF"/>
    <property type="match status" value="1"/>
</dbReference>
<sequence length="162" mass="17819">MEQVITIRPIEPQDNAALAEIIRAALTEFGANKPGTVYFDPTTDALFELFRTKGSYYFVATSQNKVLGGCGIFPTANLPEGTCELVKLYVNKDARGTGTGKKLMEKSMEWAKENGYTQVYLESMPELSKAVSIYEKQGFTKLCSPLGNSGHDGCDIWMTKAL</sequence>
<dbReference type="PANTHER" id="PTHR43072">
    <property type="entry name" value="N-ACETYLTRANSFERASE"/>
    <property type="match status" value="1"/>
</dbReference>
<feature type="domain" description="N-acetyltransferase" evidence="1">
    <location>
        <begin position="5"/>
        <end position="162"/>
    </location>
</feature>
<name>A0ABW6CZU8_9BACT</name>
<protein>
    <submittedName>
        <fullName evidence="2">GNAT family N-acetyltransferase</fullName>
    </submittedName>
</protein>
<accession>A0ABW6CZU8</accession>
<evidence type="ECO:0000313" key="2">
    <source>
        <dbReference type="EMBL" id="MFD3276457.1"/>
    </source>
</evidence>
<dbReference type="Gene3D" id="3.40.630.30">
    <property type="match status" value="1"/>
</dbReference>
<proteinExistence type="predicted"/>
<dbReference type="InterPro" id="IPR000182">
    <property type="entry name" value="GNAT_dom"/>
</dbReference>
<evidence type="ECO:0000259" key="1">
    <source>
        <dbReference type="PROSITE" id="PS51186"/>
    </source>
</evidence>
<dbReference type="InterPro" id="IPR016181">
    <property type="entry name" value="Acyl_CoA_acyltransferase"/>
</dbReference>